<evidence type="ECO:0000313" key="2">
    <source>
        <dbReference type="EMBL" id="KEQ52874.1"/>
    </source>
</evidence>
<comment type="caution">
    <text evidence="2">The sequence shown here is derived from an EMBL/GenBank/DDBJ whole genome shotgun (WGS) entry which is preliminary data.</text>
</comment>
<evidence type="ECO:0000313" key="3">
    <source>
        <dbReference type="Proteomes" id="UP000028411"/>
    </source>
</evidence>
<feature type="region of interest" description="Disordered" evidence="1">
    <location>
        <begin position="211"/>
        <end position="235"/>
    </location>
</feature>
<reference evidence="2 3" key="1">
    <citation type="submission" date="2014-02" db="EMBL/GenBank/DDBJ databases">
        <title>Whole genome sequence of Sphingobium chlorophenolicum NBRC 16172.</title>
        <authorList>
            <person name="Gan H.M."/>
            <person name="Gan H.Y."/>
            <person name="Chew T.H."/>
            <person name="Savka M.A."/>
        </authorList>
    </citation>
    <scope>NUCLEOTIDE SEQUENCE [LARGE SCALE GENOMIC DNA]</scope>
    <source>
        <strain evidence="2 3">NBRC 16172</strain>
    </source>
</reference>
<evidence type="ECO:0000256" key="1">
    <source>
        <dbReference type="SAM" id="MobiDB-lite"/>
    </source>
</evidence>
<accession>A0A081RCF1</accession>
<sequence>MMARRGLLGVLAGGVVTLLSGCGLFERDPIYRFKMTIQVETPQGLKVASSIYEVRALLTNDLVTGGKGSRAVLRGEAVALDMPNGKALFALLRLANAVGSSDDLADMSMRVLDPAFDGNCLESAKRIASSDGVRSPSEVPLSDYPLLITFADTADPKSVQQVDPVDLVAALDVEAKIKHVTVERTDQDVSSGIGKRLGWLGVYPEPRLDNAFKPTPNPTLAQKLRHGDFYRGNAR</sequence>
<dbReference type="RefSeq" id="WP_037453090.1">
    <property type="nucleotide sequence ID" value="NZ_JFHR01000033.1"/>
</dbReference>
<name>A0A081RCF1_SPHCR</name>
<dbReference type="eggNOG" id="ENOG50332EF">
    <property type="taxonomic scope" value="Bacteria"/>
</dbReference>
<dbReference type="PROSITE" id="PS51257">
    <property type="entry name" value="PROKAR_LIPOPROTEIN"/>
    <property type="match status" value="1"/>
</dbReference>
<protein>
    <recommendedName>
        <fullName evidence="4">Lipoprotein</fullName>
    </recommendedName>
</protein>
<proteinExistence type="predicted"/>
<gene>
    <name evidence="2" type="ORF">BV95_02865</name>
</gene>
<dbReference type="EMBL" id="JFHR01000033">
    <property type="protein sequence ID" value="KEQ52874.1"/>
    <property type="molecule type" value="Genomic_DNA"/>
</dbReference>
<dbReference type="OrthoDB" id="7428686at2"/>
<dbReference type="Proteomes" id="UP000028411">
    <property type="component" value="Unassembled WGS sequence"/>
</dbReference>
<evidence type="ECO:0008006" key="4">
    <source>
        <dbReference type="Google" id="ProtNLM"/>
    </source>
</evidence>
<organism evidence="2 3">
    <name type="scientific">Sphingobium chlorophenolicum</name>
    <dbReference type="NCBI Taxonomy" id="46429"/>
    <lineage>
        <taxon>Bacteria</taxon>
        <taxon>Pseudomonadati</taxon>
        <taxon>Pseudomonadota</taxon>
        <taxon>Alphaproteobacteria</taxon>
        <taxon>Sphingomonadales</taxon>
        <taxon>Sphingomonadaceae</taxon>
        <taxon>Sphingobium</taxon>
    </lineage>
</organism>
<dbReference type="AlphaFoldDB" id="A0A081RCF1"/>